<dbReference type="Pfam" id="PF12796">
    <property type="entry name" value="Ank_2"/>
    <property type="match status" value="1"/>
</dbReference>
<evidence type="ECO:0000256" key="1">
    <source>
        <dbReference type="ARBA" id="ARBA00022737"/>
    </source>
</evidence>
<dbReference type="PROSITE" id="PS50297">
    <property type="entry name" value="ANK_REP_REGION"/>
    <property type="match status" value="2"/>
</dbReference>
<feature type="repeat" description="ANK" evidence="3">
    <location>
        <begin position="92"/>
        <end position="126"/>
    </location>
</feature>
<dbReference type="Gene3D" id="1.25.40.20">
    <property type="entry name" value="Ankyrin repeat-containing domain"/>
    <property type="match status" value="2"/>
</dbReference>
<accession>A0AAW7YXP8</accession>
<name>A0AAW7YXP8_9ALTE</name>
<evidence type="ECO:0000256" key="3">
    <source>
        <dbReference type="PROSITE-ProRule" id="PRU00023"/>
    </source>
</evidence>
<dbReference type="Pfam" id="PF00023">
    <property type="entry name" value="Ank"/>
    <property type="match status" value="1"/>
</dbReference>
<dbReference type="EMBL" id="JAUOQI010000001">
    <property type="protein sequence ID" value="MDO6575949.1"/>
    <property type="molecule type" value="Genomic_DNA"/>
</dbReference>
<reference evidence="4" key="1">
    <citation type="submission" date="2023-07" db="EMBL/GenBank/DDBJ databases">
        <title>Genome content predicts the carbon catabolic preferences of heterotrophic bacteria.</title>
        <authorList>
            <person name="Gralka M."/>
        </authorList>
    </citation>
    <scope>NUCLEOTIDE SEQUENCE</scope>
    <source>
        <strain evidence="4">F2M12</strain>
    </source>
</reference>
<comment type="caution">
    <text evidence="4">The sequence shown here is derived from an EMBL/GenBank/DDBJ whole genome shotgun (WGS) entry which is preliminary data.</text>
</comment>
<protein>
    <submittedName>
        <fullName evidence="4">Ankyrin repeat domain-containing protein</fullName>
    </submittedName>
</protein>
<proteinExistence type="predicted"/>
<dbReference type="Proteomes" id="UP001170717">
    <property type="component" value="Unassembled WGS sequence"/>
</dbReference>
<dbReference type="SUPFAM" id="SSF48403">
    <property type="entry name" value="Ankyrin repeat"/>
    <property type="match status" value="1"/>
</dbReference>
<dbReference type="SMART" id="SM00248">
    <property type="entry name" value="ANK"/>
    <property type="match status" value="3"/>
</dbReference>
<evidence type="ECO:0000256" key="2">
    <source>
        <dbReference type="ARBA" id="ARBA00023043"/>
    </source>
</evidence>
<gene>
    <name evidence="4" type="ORF">Q4527_01010</name>
</gene>
<dbReference type="PROSITE" id="PS50088">
    <property type="entry name" value="ANK_REPEAT"/>
    <property type="match status" value="2"/>
</dbReference>
<sequence>MLTNNFSPLSAALCCGVNVDSYGRNKLHYLIIDSPIAEHPAGIKELVDKGINVNAQDINGWSALHFAVQEQSYTAVKALLENGADTDLLESNGNSALHKAVFYSNNNNDIISLLLVYGANPDTVNNHGVTPRSLAQVVENSSIVALFNKCNITKN</sequence>
<dbReference type="InterPro" id="IPR002110">
    <property type="entry name" value="Ankyrin_rpt"/>
</dbReference>
<dbReference type="AlphaFoldDB" id="A0AAW7YXP8"/>
<evidence type="ECO:0000313" key="5">
    <source>
        <dbReference type="Proteomes" id="UP001170717"/>
    </source>
</evidence>
<feature type="repeat" description="ANK" evidence="3">
    <location>
        <begin position="59"/>
        <end position="91"/>
    </location>
</feature>
<keyword evidence="1" id="KW-0677">Repeat</keyword>
<dbReference type="InterPro" id="IPR036770">
    <property type="entry name" value="Ankyrin_rpt-contain_sf"/>
</dbReference>
<evidence type="ECO:0000313" key="4">
    <source>
        <dbReference type="EMBL" id="MDO6575949.1"/>
    </source>
</evidence>
<organism evidence="4 5">
    <name type="scientific">Alteromonas stellipolaris</name>
    <dbReference type="NCBI Taxonomy" id="233316"/>
    <lineage>
        <taxon>Bacteria</taxon>
        <taxon>Pseudomonadati</taxon>
        <taxon>Pseudomonadota</taxon>
        <taxon>Gammaproteobacteria</taxon>
        <taxon>Alteromonadales</taxon>
        <taxon>Alteromonadaceae</taxon>
        <taxon>Alteromonas/Salinimonas group</taxon>
        <taxon>Alteromonas</taxon>
    </lineage>
</organism>
<keyword evidence="2 3" id="KW-0040">ANK repeat</keyword>
<dbReference type="PANTHER" id="PTHR24171">
    <property type="entry name" value="ANKYRIN REPEAT DOMAIN-CONTAINING PROTEIN 39-RELATED"/>
    <property type="match status" value="1"/>
</dbReference>
<dbReference type="RefSeq" id="WP_303537926.1">
    <property type="nucleotide sequence ID" value="NZ_JAUOQI010000001.1"/>
</dbReference>